<evidence type="ECO:0008006" key="4">
    <source>
        <dbReference type="Google" id="ProtNLM"/>
    </source>
</evidence>
<dbReference type="InterPro" id="IPR004210">
    <property type="entry name" value="BESS_motif"/>
</dbReference>
<gene>
    <name evidence="2" type="ORF">GE061_004799</name>
</gene>
<dbReference type="InterPro" id="IPR039353">
    <property type="entry name" value="TF_Adf1"/>
</dbReference>
<evidence type="ECO:0000313" key="3">
    <source>
        <dbReference type="Proteomes" id="UP000466442"/>
    </source>
</evidence>
<accession>A0A6A4J5U9</accession>
<dbReference type="EMBL" id="WIXP02000012">
    <property type="protein sequence ID" value="KAF6202400.1"/>
    <property type="molecule type" value="Genomic_DNA"/>
</dbReference>
<dbReference type="Pfam" id="PF02944">
    <property type="entry name" value="BESS"/>
    <property type="match status" value="1"/>
</dbReference>
<sequence length="271" mass="31061">MSHVVKSIVLIDTSQLIHEVHSRPPLWNHRIVSGKETVERLWGEVAEALGTSGKDVKQKWKNLKDTFRKEMKKSIECGPSYTTMWPHYQRLTFLTEILLQSKRISYSSEEVLYPNVAHQQEARFDSEDSTENIVAAPEVRFSPKRRRETEEIVMELKPDPDAEDGVENCTGASSHVSGKPRVERASEVGFTERPSEMGFAPRMTSSQPMPAWDCYGMDEDYHFFMSLMPHMRGFEPLQKLKIRNRIQEIIIQEMTAESRTDGASSSTEPAK</sequence>
<dbReference type="InterPro" id="IPR006578">
    <property type="entry name" value="MADF-dom"/>
</dbReference>
<dbReference type="SMART" id="SM00595">
    <property type="entry name" value="MADF"/>
    <property type="match status" value="1"/>
</dbReference>
<comment type="subcellular location">
    <subcellularLocation>
        <location evidence="1">Nucleus</location>
    </subcellularLocation>
</comment>
<dbReference type="Pfam" id="PF10545">
    <property type="entry name" value="MADF_DNA_bdg"/>
    <property type="match status" value="1"/>
</dbReference>
<reference evidence="2" key="1">
    <citation type="journal article" date="2021" name="Mol. Ecol. Resour.">
        <title>Apolygus lucorum genome provides insights into omnivorousness and mesophyll feeding.</title>
        <authorList>
            <person name="Liu Y."/>
            <person name="Liu H."/>
            <person name="Wang H."/>
            <person name="Huang T."/>
            <person name="Liu B."/>
            <person name="Yang B."/>
            <person name="Yin L."/>
            <person name="Li B."/>
            <person name="Zhang Y."/>
            <person name="Zhang S."/>
            <person name="Jiang F."/>
            <person name="Zhang X."/>
            <person name="Ren Y."/>
            <person name="Wang B."/>
            <person name="Wang S."/>
            <person name="Lu Y."/>
            <person name="Wu K."/>
            <person name="Fan W."/>
            <person name="Wang G."/>
        </authorList>
    </citation>
    <scope>NUCLEOTIDE SEQUENCE</scope>
    <source>
        <strain evidence="2">12Hb</strain>
    </source>
</reference>
<evidence type="ECO:0000256" key="1">
    <source>
        <dbReference type="PROSITE-ProRule" id="PRU00371"/>
    </source>
</evidence>
<dbReference type="GO" id="GO:0005634">
    <property type="term" value="C:nucleus"/>
    <property type="evidence" value="ECO:0007669"/>
    <property type="project" value="UniProtKB-SubCell"/>
</dbReference>
<dbReference type="Proteomes" id="UP000466442">
    <property type="component" value="Linkage Group LG12"/>
</dbReference>
<organism evidence="2 3">
    <name type="scientific">Apolygus lucorum</name>
    <name type="common">Small green plant bug</name>
    <name type="synonym">Lygocoris lucorum</name>
    <dbReference type="NCBI Taxonomy" id="248454"/>
    <lineage>
        <taxon>Eukaryota</taxon>
        <taxon>Metazoa</taxon>
        <taxon>Ecdysozoa</taxon>
        <taxon>Arthropoda</taxon>
        <taxon>Hexapoda</taxon>
        <taxon>Insecta</taxon>
        <taxon>Pterygota</taxon>
        <taxon>Neoptera</taxon>
        <taxon>Paraneoptera</taxon>
        <taxon>Hemiptera</taxon>
        <taxon>Heteroptera</taxon>
        <taxon>Panheteroptera</taxon>
        <taxon>Cimicomorpha</taxon>
        <taxon>Miridae</taxon>
        <taxon>Mirini</taxon>
        <taxon>Apolygus</taxon>
    </lineage>
</organism>
<keyword evidence="3" id="KW-1185">Reference proteome</keyword>
<keyword evidence="1" id="KW-0539">Nucleus</keyword>
<dbReference type="GO" id="GO:0005667">
    <property type="term" value="C:transcription regulator complex"/>
    <property type="evidence" value="ECO:0007669"/>
    <property type="project" value="TreeGrafter"/>
</dbReference>
<dbReference type="PANTHER" id="PTHR12243:SF69">
    <property type="entry name" value="SI:CH73-59F11.3"/>
    <property type="match status" value="1"/>
</dbReference>
<dbReference type="GO" id="GO:0003677">
    <property type="term" value="F:DNA binding"/>
    <property type="evidence" value="ECO:0007669"/>
    <property type="project" value="InterPro"/>
</dbReference>
<dbReference type="PROSITE" id="PS51031">
    <property type="entry name" value="BESS"/>
    <property type="match status" value="1"/>
</dbReference>
<name>A0A6A4J5U9_APOLU</name>
<dbReference type="PROSITE" id="PS51029">
    <property type="entry name" value="MADF"/>
    <property type="match status" value="1"/>
</dbReference>
<dbReference type="AlphaFoldDB" id="A0A6A4J5U9"/>
<protein>
    <recommendedName>
        <fullName evidence="4">MADF domain-containing protein</fullName>
    </recommendedName>
</protein>
<proteinExistence type="predicted"/>
<comment type="caution">
    <text evidence="2">The sequence shown here is derived from an EMBL/GenBank/DDBJ whole genome shotgun (WGS) entry which is preliminary data.</text>
</comment>
<dbReference type="GO" id="GO:0006357">
    <property type="term" value="P:regulation of transcription by RNA polymerase II"/>
    <property type="evidence" value="ECO:0007669"/>
    <property type="project" value="TreeGrafter"/>
</dbReference>
<dbReference type="PANTHER" id="PTHR12243">
    <property type="entry name" value="MADF DOMAIN TRANSCRIPTION FACTOR"/>
    <property type="match status" value="1"/>
</dbReference>
<evidence type="ECO:0000313" key="2">
    <source>
        <dbReference type="EMBL" id="KAF6202400.1"/>
    </source>
</evidence>
<dbReference type="OrthoDB" id="5984255at2759"/>